<dbReference type="RefSeq" id="XP_022309529.1">
    <property type="nucleotide sequence ID" value="XM_022453821.1"/>
</dbReference>
<keyword evidence="2" id="KW-0812">Transmembrane</keyword>
<accession>A0A8B8C370</accession>
<keyword evidence="3" id="KW-0732">Signal</keyword>
<evidence type="ECO:0000256" key="2">
    <source>
        <dbReference type="SAM" id="Phobius"/>
    </source>
</evidence>
<feature type="compositionally biased region" description="Polar residues" evidence="1">
    <location>
        <begin position="272"/>
        <end position="281"/>
    </location>
</feature>
<evidence type="ECO:0000313" key="5">
    <source>
        <dbReference type="RefSeq" id="XP_022309529.1"/>
    </source>
</evidence>
<name>A0A8B8C370_CRAVI</name>
<evidence type="ECO:0000256" key="3">
    <source>
        <dbReference type="SAM" id="SignalP"/>
    </source>
</evidence>
<dbReference type="Proteomes" id="UP000694844">
    <property type="component" value="Chromosome 9"/>
</dbReference>
<evidence type="ECO:0000256" key="1">
    <source>
        <dbReference type="SAM" id="MobiDB-lite"/>
    </source>
</evidence>
<sequence length="293" mass="33520">MDFQRTSWLVALGAFLSSCLLLYECSKLDGYKFPVWTTNSCPRNETEWDDRSSFFKCNYESSYACLPNENFTELLEFCYPFQVISIQKGFCLYLPKVKSKVDAYNCSHFQQGCPTEHYRGSTVYKYPSCVSLGRGCFLQEPSCKRFEALCFFMLHCVTKIFNLHTTELQERRRIHQIGERLTKNVTETPFQGTSSDELSTNSSVWVMIFAPLLTIIFISVVATLLFLFFRRRKLQLRENNDEENSGGIEQQPFLGPNADPNSEEIPIYMKNNPDTASSTSKLGGATEPGQEGI</sequence>
<feature type="region of interest" description="Disordered" evidence="1">
    <location>
        <begin position="239"/>
        <end position="293"/>
    </location>
</feature>
<dbReference type="PROSITE" id="PS51257">
    <property type="entry name" value="PROKAR_LIPOPROTEIN"/>
    <property type="match status" value="1"/>
</dbReference>
<reference evidence="5" key="1">
    <citation type="submission" date="2025-08" db="UniProtKB">
        <authorList>
            <consortium name="RefSeq"/>
        </authorList>
    </citation>
    <scope>IDENTIFICATION</scope>
    <source>
        <tissue evidence="5">Whole sample</tissue>
    </source>
</reference>
<keyword evidence="4" id="KW-1185">Reference proteome</keyword>
<dbReference type="OrthoDB" id="6151291at2759"/>
<protein>
    <submittedName>
        <fullName evidence="5">Uncharacterized protein LOC111115175 isoform X3</fullName>
    </submittedName>
</protein>
<organism evidence="4 5">
    <name type="scientific">Crassostrea virginica</name>
    <name type="common">Eastern oyster</name>
    <dbReference type="NCBI Taxonomy" id="6565"/>
    <lineage>
        <taxon>Eukaryota</taxon>
        <taxon>Metazoa</taxon>
        <taxon>Spiralia</taxon>
        <taxon>Lophotrochozoa</taxon>
        <taxon>Mollusca</taxon>
        <taxon>Bivalvia</taxon>
        <taxon>Autobranchia</taxon>
        <taxon>Pteriomorphia</taxon>
        <taxon>Ostreida</taxon>
        <taxon>Ostreoidea</taxon>
        <taxon>Ostreidae</taxon>
        <taxon>Crassostrea</taxon>
    </lineage>
</organism>
<evidence type="ECO:0000313" key="4">
    <source>
        <dbReference type="Proteomes" id="UP000694844"/>
    </source>
</evidence>
<feature type="chain" id="PRO_5033980563" evidence="3">
    <location>
        <begin position="31"/>
        <end position="293"/>
    </location>
</feature>
<dbReference type="AlphaFoldDB" id="A0A8B8C370"/>
<proteinExistence type="predicted"/>
<keyword evidence="2" id="KW-0472">Membrane</keyword>
<gene>
    <name evidence="5" type="primary">LOC111115175</name>
</gene>
<feature type="transmembrane region" description="Helical" evidence="2">
    <location>
        <begin position="204"/>
        <end position="229"/>
    </location>
</feature>
<keyword evidence="2" id="KW-1133">Transmembrane helix</keyword>
<dbReference type="GeneID" id="111115175"/>
<feature type="signal peptide" evidence="3">
    <location>
        <begin position="1"/>
        <end position="30"/>
    </location>
</feature>